<dbReference type="PANTHER" id="PTHR30383:SF5">
    <property type="entry name" value="SGNH HYDROLASE-TYPE ESTERASE DOMAIN-CONTAINING PROTEIN"/>
    <property type="match status" value="1"/>
</dbReference>
<dbReference type="InterPro" id="IPR036514">
    <property type="entry name" value="SGNH_hydro_sf"/>
</dbReference>
<dbReference type="EMBL" id="UINC01028488">
    <property type="protein sequence ID" value="SVB09553.1"/>
    <property type="molecule type" value="Genomic_DNA"/>
</dbReference>
<dbReference type="PANTHER" id="PTHR30383">
    <property type="entry name" value="THIOESTERASE 1/PROTEASE 1/LYSOPHOSPHOLIPASE L1"/>
    <property type="match status" value="1"/>
</dbReference>
<dbReference type="InterPro" id="IPR051532">
    <property type="entry name" value="Ester_Hydrolysis_Enzymes"/>
</dbReference>
<dbReference type="GO" id="GO:0004622">
    <property type="term" value="F:phosphatidylcholine lysophospholipase activity"/>
    <property type="evidence" value="ECO:0007669"/>
    <property type="project" value="TreeGrafter"/>
</dbReference>
<dbReference type="SUPFAM" id="SSF52266">
    <property type="entry name" value="SGNH hydrolase"/>
    <property type="match status" value="1"/>
</dbReference>
<dbReference type="Pfam" id="PF13472">
    <property type="entry name" value="Lipase_GDSL_2"/>
    <property type="match status" value="1"/>
</dbReference>
<accession>A0A382B8I1</accession>
<sequence length="222" mass="24777">MTLENDIRIVTTQTQANNEDWPNLAYFHNKNISLGSPIENEKRIVFMGDSITEEWSNLYPSFFSNRSYINRGIGGQTTPQMLLRFKPDTIDLHPHIIVLLAGINDVAGNTGPSTVKMITDNIFSMAELAMNKDVKIILSSILPANAFPWNDAIENVSSTIISINSLMKDYALSNGIVYLDYYSSMVDENEGLNSDYTEDGVHPNKEGYKVMSGLAEKTISQI</sequence>
<reference evidence="2" key="1">
    <citation type="submission" date="2018-05" db="EMBL/GenBank/DDBJ databases">
        <authorList>
            <person name="Lanie J.A."/>
            <person name="Ng W.-L."/>
            <person name="Kazmierczak K.M."/>
            <person name="Andrzejewski T.M."/>
            <person name="Davidsen T.M."/>
            <person name="Wayne K.J."/>
            <person name="Tettelin H."/>
            <person name="Glass J.I."/>
            <person name="Rusch D."/>
            <person name="Podicherti R."/>
            <person name="Tsui H.-C.T."/>
            <person name="Winkler M.E."/>
        </authorList>
    </citation>
    <scope>NUCLEOTIDE SEQUENCE</scope>
</reference>
<feature type="domain" description="SGNH hydrolase-type esterase" evidence="1">
    <location>
        <begin position="46"/>
        <end position="210"/>
    </location>
</feature>
<proteinExistence type="predicted"/>
<evidence type="ECO:0000259" key="1">
    <source>
        <dbReference type="Pfam" id="PF13472"/>
    </source>
</evidence>
<protein>
    <recommendedName>
        <fullName evidence="1">SGNH hydrolase-type esterase domain-containing protein</fullName>
    </recommendedName>
</protein>
<evidence type="ECO:0000313" key="2">
    <source>
        <dbReference type="EMBL" id="SVB09553.1"/>
    </source>
</evidence>
<organism evidence="2">
    <name type="scientific">marine metagenome</name>
    <dbReference type="NCBI Taxonomy" id="408172"/>
    <lineage>
        <taxon>unclassified sequences</taxon>
        <taxon>metagenomes</taxon>
        <taxon>ecological metagenomes</taxon>
    </lineage>
</organism>
<dbReference type="AlphaFoldDB" id="A0A382B8I1"/>
<dbReference type="InterPro" id="IPR013830">
    <property type="entry name" value="SGNH_hydro"/>
</dbReference>
<dbReference type="Gene3D" id="3.40.50.1110">
    <property type="entry name" value="SGNH hydrolase"/>
    <property type="match status" value="1"/>
</dbReference>
<gene>
    <name evidence="2" type="ORF">METZ01_LOCUS162407</name>
</gene>
<name>A0A382B8I1_9ZZZZ</name>